<dbReference type="GO" id="GO:0033611">
    <property type="term" value="P:oxalate catabolic process"/>
    <property type="evidence" value="ECO:0007669"/>
    <property type="project" value="UniProtKB-UniRule"/>
</dbReference>
<dbReference type="InterPro" id="IPR023606">
    <property type="entry name" value="CoA-Trfase_III_dom_1_sf"/>
</dbReference>
<comment type="catalytic activity">
    <reaction evidence="2">
        <text>formyl-CoA + oxalate = oxalyl-CoA + formate</text>
        <dbReference type="Rhea" id="RHEA:16545"/>
        <dbReference type="ChEBI" id="CHEBI:15740"/>
        <dbReference type="ChEBI" id="CHEBI:30623"/>
        <dbReference type="ChEBI" id="CHEBI:57376"/>
        <dbReference type="ChEBI" id="CHEBI:57388"/>
        <dbReference type="EC" id="2.8.3.16"/>
    </reaction>
</comment>
<dbReference type="PANTHER" id="PTHR48207">
    <property type="entry name" value="SUCCINATE--HYDROXYMETHYLGLUTARATE COA-TRANSFERASE"/>
    <property type="match status" value="1"/>
</dbReference>
<dbReference type="EMBL" id="FCOJ02000063">
    <property type="protein sequence ID" value="SAK87736.1"/>
    <property type="molecule type" value="Genomic_DNA"/>
</dbReference>
<dbReference type="GO" id="GO:0033608">
    <property type="term" value="F:formyl-CoA transferase activity"/>
    <property type="evidence" value="ECO:0007669"/>
    <property type="project" value="UniProtKB-EC"/>
</dbReference>
<dbReference type="UniPathway" id="UPA00540">
    <property type="reaction ID" value="UER00598"/>
</dbReference>
<dbReference type="EC" id="2.8.3.16" evidence="2"/>
<evidence type="ECO:0000313" key="3">
    <source>
        <dbReference type="EMBL" id="SAK87736.1"/>
    </source>
</evidence>
<reference evidence="3" key="1">
    <citation type="submission" date="2016-01" db="EMBL/GenBank/DDBJ databases">
        <authorList>
            <person name="Peeters C."/>
        </authorList>
    </citation>
    <scope>NUCLEOTIDE SEQUENCE [LARGE SCALE GENOMIC DNA]</scope>
    <source>
        <strain evidence="3">LMG 29325</strain>
    </source>
</reference>
<dbReference type="Gene3D" id="3.30.1540.10">
    <property type="entry name" value="formyl-coa transferase, domain 3"/>
    <property type="match status" value="1"/>
</dbReference>
<dbReference type="HAMAP" id="MF_00742">
    <property type="entry name" value="Formyl_CoA_transfer"/>
    <property type="match status" value="1"/>
</dbReference>
<comment type="caution">
    <text evidence="3">The sequence shown here is derived from an EMBL/GenBank/DDBJ whole genome shotgun (WGS) entry which is preliminary data.</text>
</comment>
<feature type="binding site" evidence="2">
    <location>
        <position position="104"/>
    </location>
    <ligand>
        <name>CoA</name>
        <dbReference type="ChEBI" id="CHEBI:57287"/>
    </ligand>
</feature>
<dbReference type="NCBIfam" id="TIGR03253">
    <property type="entry name" value="oxalate_frc"/>
    <property type="match status" value="1"/>
</dbReference>
<dbReference type="PANTHER" id="PTHR48207:SF3">
    <property type="entry name" value="SUCCINATE--HYDROXYMETHYLGLUTARATE COA-TRANSFERASE"/>
    <property type="match status" value="1"/>
</dbReference>
<comment type="caution">
    <text evidence="2">Lacks conserved residue(s) required for the propagation of feature annotation.</text>
</comment>
<dbReference type="Pfam" id="PF02515">
    <property type="entry name" value="CoA_transf_3"/>
    <property type="match status" value="1"/>
</dbReference>
<accession>A0A158D0I4</accession>
<comment type="subunit">
    <text evidence="2">Homodimer.</text>
</comment>
<feature type="binding site" evidence="2">
    <location>
        <begin position="96"/>
        <end position="98"/>
    </location>
    <ligand>
        <name>CoA</name>
        <dbReference type="ChEBI" id="CHEBI:57287"/>
    </ligand>
</feature>
<comment type="function">
    <text evidence="2">Involved in the catabolism of oxalate and in the adapatation to low pH via the induction of the oxalate-dependent acid tolerance response (ATR). Catalyzes the transfer of the CoA moiety from formyl-CoA to oxalate.</text>
</comment>
<dbReference type="Gene3D" id="3.40.50.10540">
    <property type="entry name" value="Crotonobetainyl-coa:carnitine coa-transferase, domain 1"/>
    <property type="match status" value="1"/>
</dbReference>
<dbReference type="STRING" id="1777143.AWB82_06055"/>
<keyword evidence="1 2" id="KW-0808">Transferase</keyword>
<keyword evidence="4" id="KW-1185">Reference proteome</keyword>
<feature type="active site" description="Nucleophile" evidence="2">
    <location>
        <position position="169"/>
    </location>
</feature>
<proteinExistence type="inferred from homology"/>
<protein>
    <recommendedName>
        <fullName evidence="2">Formyl-CoA:oxalate CoA-transferase</fullName>
        <shortName evidence="2">FCOCT</shortName>
        <ecNumber evidence="2">2.8.3.16</ecNumber>
    </recommendedName>
    <alternativeName>
        <fullName evidence="2">Formyl-coenzyme A transferase</fullName>
        <shortName evidence="2">Formyl-CoA transferase</shortName>
    </alternativeName>
</protein>
<dbReference type="SUPFAM" id="SSF89796">
    <property type="entry name" value="CoA-transferase family III (CaiB/BaiF)"/>
    <property type="match status" value="1"/>
</dbReference>
<comment type="pathway">
    <text evidence="2">Metabolic intermediate degradation; oxalate degradation; CO(2) and formate from oxalate: step 1/2.</text>
</comment>
<comment type="similarity">
    <text evidence="2">Belongs to the CoA-transferase III family. Frc subfamily.</text>
</comment>
<dbReference type="InterPro" id="IPR003673">
    <property type="entry name" value="CoA-Trfase_fam_III"/>
</dbReference>
<dbReference type="InterPro" id="IPR050483">
    <property type="entry name" value="CoA-transferase_III_domain"/>
</dbReference>
<feature type="binding site" evidence="2">
    <location>
        <begin position="137"/>
        <end position="140"/>
    </location>
    <ligand>
        <name>CoA</name>
        <dbReference type="ChEBI" id="CHEBI:57287"/>
    </ligand>
</feature>
<dbReference type="OrthoDB" id="5294844at2"/>
<organism evidence="3 4">
    <name type="scientific">Caballeronia glebae</name>
    <dbReference type="NCBI Taxonomy" id="1777143"/>
    <lineage>
        <taxon>Bacteria</taxon>
        <taxon>Pseudomonadati</taxon>
        <taxon>Pseudomonadota</taxon>
        <taxon>Betaproteobacteria</taxon>
        <taxon>Burkholderiales</taxon>
        <taxon>Burkholderiaceae</taxon>
        <taxon>Caballeronia</taxon>
    </lineage>
</organism>
<dbReference type="AlphaFoldDB" id="A0A158D0I4"/>
<evidence type="ECO:0000313" key="4">
    <source>
        <dbReference type="Proteomes" id="UP000054596"/>
    </source>
</evidence>
<sequence length="416" mass="46169">MVLPLSGIKVIDFTGVQAGPSCTQMLAWFGADVLKIELPGKGDVTRQQLRDIPGKDGLYFTMLNSNKRSLELNTKTPEGKEILTKLLEQSDMLVENFAPGALERMGFDWDHVHKINPRLIYGTVKGFPENSPYGDLKTYEDIAQSAGGAASTTGLVEGSPLMSGAALGDSNTGMHLLIGLLAALLHREKTGEGQKVYMSMQDAVMNLCRMKLRDQQRLERNGELTEYPQYPHKPFGDTVPRGENASGSGVPGWMLKCKNWKTDPNDYVYVIFQPWGWENVCNVIGKPEWITDPKFATPDARIPHLFDVYAAVEAWTIDKDKHEVVEIMRKYEIPCGPVLTTKELLHDESLRANGSIVAVEHKERGTYYTVGCPPKFSAFTPTITASPLLGEHNEEVLLGLGYSKDQIASLREKKVI</sequence>
<evidence type="ECO:0000256" key="2">
    <source>
        <dbReference type="HAMAP-Rule" id="MF_00742"/>
    </source>
</evidence>
<name>A0A158D0I4_9BURK</name>
<dbReference type="RefSeq" id="WP_086973000.1">
    <property type="nucleotide sequence ID" value="NZ_FCOJ02000063.1"/>
</dbReference>
<gene>
    <name evidence="2" type="primary">frc</name>
    <name evidence="3" type="ORF">AWB82_06055</name>
</gene>
<evidence type="ECO:0000256" key="1">
    <source>
        <dbReference type="ARBA" id="ARBA00022679"/>
    </source>
</evidence>
<feature type="binding site" evidence="2">
    <location>
        <begin position="72"/>
        <end position="75"/>
    </location>
    <ligand>
        <name>CoA</name>
        <dbReference type="ChEBI" id="CHEBI:57287"/>
    </ligand>
</feature>
<dbReference type="NCBIfam" id="NF003809">
    <property type="entry name" value="PRK05398.1"/>
    <property type="match status" value="1"/>
</dbReference>
<dbReference type="Proteomes" id="UP000054596">
    <property type="component" value="Unassembled WGS sequence"/>
</dbReference>
<dbReference type="InterPro" id="IPR017659">
    <property type="entry name" value="Formyl_CoA_transfer"/>
</dbReference>
<dbReference type="InterPro" id="IPR044855">
    <property type="entry name" value="CoA-Trfase_III_dom3_sf"/>
</dbReference>